<feature type="transmembrane region" description="Helical" evidence="1">
    <location>
        <begin position="168"/>
        <end position="189"/>
    </location>
</feature>
<keyword evidence="1" id="KW-0812">Transmembrane</keyword>
<dbReference type="Proteomes" id="UP001172155">
    <property type="component" value="Unassembled WGS sequence"/>
</dbReference>
<sequence length="512" mass="58499">MHSLQQGILDGSGDGENRGTSAWGIDGALIPSLPSKWNPLRVLKHVLWPFNGSDAPKPLRPTAYLDGLRGFCAFLVYIHHNLLWSHGSANFGKALAFENAFGWRGEFYFATFYGIRNFVTGGHIGVATFYVISGYVLTTKPLALVQSGELLKLGDNLASAFFRRWFRLFLPLIVTTFIWVTSWHVFGIWNFNCPPKATVGEELWNWYVEFKNFSFLFKEGPNSIWVTYNTHLWSIPLEMRGSVLVFMASLALSRATTRARLLCEVFLAWYFLYIVDGYYCALFMTGMLQADLDLLARRPDGYFPRFLRRLEPYKTFLFYHAFAISMFLAGVPSSTNKVEDVRANPGWYWLSYLKPQAVFDPKWFFLFWGANLLVASVPRLGWLKRFFESRFCQFLGRISFSLYLVHGPILSFLGDRVYHAVGFVRTAGVGVEQLAWWANRFPLPLTGPYGLELAFLLPQLVLLPFTLWVADVVTRMVDEPSVKFAAWLYKRTLGGGVAEPKLEDPVALMRLE</sequence>
<keyword evidence="4" id="KW-1185">Reference proteome</keyword>
<evidence type="ECO:0000256" key="1">
    <source>
        <dbReference type="SAM" id="Phobius"/>
    </source>
</evidence>
<evidence type="ECO:0000259" key="2">
    <source>
        <dbReference type="Pfam" id="PF01757"/>
    </source>
</evidence>
<dbReference type="Pfam" id="PF01757">
    <property type="entry name" value="Acyl_transf_3"/>
    <property type="match status" value="1"/>
</dbReference>
<dbReference type="InterPro" id="IPR002656">
    <property type="entry name" value="Acyl_transf_3_dom"/>
</dbReference>
<keyword evidence="3" id="KW-0808">Transferase</keyword>
<keyword evidence="1" id="KW-1133">Transmembrane helix</keyword>
<accession>A0AA40EQL1</accession>
<evidence type="ECO:0000313" key="4">
    <source>
        <dbReference type="Proteomes" id="UP001172155"/>
    </source>
</evidence>
<organism evidence="3 4">
    <name type="scientific">Schizothecium vesticola</name>
    <dbReference type="NCBI Taxonomy" id="314040"/>
    <lineage>
        <taxon>Eukaryota</taxon>
        <taxon>Fungi</taxon>
        <taxon>Dikarya</taxon>
        <taxon>Ascomycota</taxon>
        <taxon>Pezizomycotina</taxon>
        <taxon>Sordariomycetes</taxon>
        <taxon>Sordariomycetidae</taxon>
        <taxon>Sordariales</taxon>
        <taxon>Schizotheciaceae</taxon>
        <taxon>Schizothecium</taxon>
    </lineage>
</organism>
<dbReference type="PANTHER" id="PTHR23028">
    <property type="entry name" value="ACETYLTRANSFERASE"/>
    <property type="match status" value="1"/>
</dbReference>
<dbReference type="PANTHER" id="PTHR23028:SF125">
    <property type="entry name" value="ACYLTRANSFERASE"/>
    <property type="match status" value="1"/>
</dbReference>
<keyword evidence="3" id="KW-0012">Acyltransferase</keyword>
<reference evidence="3" key="1">
    <citation type="submission" date="2023-06" db="EMBL/GenBank/DDBJ databases">
        <title>Genome-scale phylogeny and comparative genomics of the fungal order Sordariales.</title>
        <authorList>
            <consortium name="Lawrence Berkeley National Laboratory"/>
            <person name="Hensen N."/>
            <person name="Bonometti L."/>
            <person name="Westerberg I."/>
            <person name="Brannstrom I.O."/>
            <person name="Guillou S."/>
            <person name="Cros-Aarteil S."/>
            <person name="Calhoun S."/>
            <person name="Haridas S."/>
            <person name="Kuo A."/>
            <person name="Mondo S."/>
            <person name="Pangilinan J."/>
            <person name="Riley R."/>
            <person name="LaButti K."/>
            <person name="Andreopoulos B."/>
            <person name="Lipzen A."/>
            <person name="Chen C."/>
            <person name="Yanf M."/>
            <person name="Daum C."/>
            <person name="Ng V."/>
            <person name="Clum A."/>
            <person name="Steindorff A."/>
            <person name="Ohm R."/>
            <person name="Martin F."/>
            <person name="Silar P."/>
            <person name="Natvig D."/>
            <person name="Lalanne C."/>
            <person name="Gautier V."/>
            <person name="Ament-velasquez S.L."/>
            <person name="Kruys A."/>
            <person name="Hutchinson M.I."/>
            <person name="Powell A.J."/>
            <person name="Barry K."/>
            <person name="Miller A.N."/>
            <person name="Grigoriev I.V."/>
            <person name="Debuchy R."/>
            <person name="Gladieux P."/>
            <person name="Thoren M.H."/>
            <person name="Johannesson H."/>
        </authorList>
    </citation>
    <scope>NUCLEOTIDE SEQUENCE</scope>
    <source>
        <strain evidence="3">SMH3187-1</strain>
    </source>
</reference>
<dbReference type="GO" id="GO:0016747">
    <property type="term" value="F:acyltransferase activity, transferring groups other than amino-acyl groups"/>
    <property type="evidence" value="ECO:0007669"/>
    <property type="project" value="InterPro"/>
</dbReference>
<protein>
    <submittedName>
        <fullName evidence="3">Acyltransferase 3</fullName>
    </submittedName>
</protein>
<dbReference type="EMBL" id="JAUKUD010000005">
    <property type="protein sequence ID" value="KAK0743617.1"/>
    <property type="molecule type" value="Genomic_DNA"/>
</dbReference>
<name>A0AA40EQL1_9PEZI</name>
<dbReference type="AlphaFoldDB" id="A0AA40EQL1"/>
<evidence type="ECO:0000313" key="3">
    <source>
        <dbReference type="EMBL" id="KAK0743617.1"/>
    </source>
</evidence>
<keyword evidence="1" id="KW-0472">Membrane</keyword>
<feature type="domain" description="Acyltransferase 3" evidence="2">
    <location>
        <begin position="63"/>
        <end position="470"/>
    </location>
</feature>
<feature type="transmembrane region" description="Helical" evidence="1">
    <location>
        <begin position="363"/>
        <end position="382"/>
    </location>
</feature>
<proteinExistence type="predicted"/>
<feature type="transmembrane region" description="Helical" evidence="1">
    <location>
        <begin position="267"/>
        <end position="288"/>
    </location>
</feature>
<comment type="caution">
    <text evidence="3">The sequence shown here is derived from an EMBL/GenBank/DDBJ whole genome shotgun (WGS) entry which is preliminary data.</text>
</comment>
<dbReference type="InterPro" id="IPR050879">
    <property type="entry name" value="Acyltransferase_3"/>
</dbReference>
<gene>
    <name evidence="3" type="ORF">B0T18DRAFT_187402</name>
</gene>